<evidence type="ECO:0000256" key="3">
    <source>
        <dbReference type="ARBA" id="ARBA00022603"/>
    </source>
</evidence>
<comment type="subcellular location">
    <subcellularLocation>
        <location evidence="7">Cytoplasm</location>
    </subcellularLocation>
</comment>
<keyword evidence="4 7" id="KW-0808">Transferase</keyword>
<evidence type="ECO:0000313" key="10">
    <source>
        <dbReference type="EMBL" id="KAA9130477.1"/>
    </source>
</evidence>
<dbReference type="PROSITE" id="PS51689">
    <property type="entry name" value="SAM_RNA_A_N6_MT"/>
    <property type="match status" value="1"/>
</dbReference>
<dbReference type="InterPro" id="IPR023165">
    <property type="entry name" value="rRNA_Ade_diMease-like_C"/>
</dbReference>
<dbReference type="GO" id="GO:0005829">
    <property type="term" value="C:cytosol"/>
    <property type="evidence" value="ECO:0007669"/>
    <property type="project" value="TreeGrafter"/>
</dbReference>
<dbReference type="AlphaFoldDB" id="A0A5N0T8K2"/>
<keyword evidence="1 7" id="KW-0963">Cytoplasm</keyword>
<feature type="domain" description="Ribosomal RNA adenine methylase transferase N-terminal" evidence="9">
    <location>
        <begin position="19"/>
        <end position="187"/>
    </location>
</feature>
<dbReference type="PANTHER" id="PTHR11727">
    <property type="entry name" value="DIMETHYLADENOSINE TRANSFERASE"/>
    <property type="match status" value="1"/>
</dbReference>
<dbReference type="GO" id="GO:0003723">
    <property type="term" value="F:RNA binding"/>
    <property type="evidence" value="ECO:0007669"/>
    <property type="project" value="UniProtKB-UniRule"/>
</dbReference>
<dbReference type="PANTHER" id="PTHR11727:SF7">
    <property type="entry name" value="DIMETHYLADENOSINE TRANSFERASE-RELATED"/>
    <property type="match status" value="1"/>
</dbReference>
<feature type="binding site" evidence="7 8">
    <location>
        <position position="82"/>
    </location>
    <ligand>
        <name>S-adenosyl-L-methionine</name>
        <dbReference type="ChEBI" id="CHEBI:59789"/>
    </ligand>
</feature>
<name>A0A5N0T8K2_9GAMM</name>
<comment type="similarity">
    <text evidence="7">Belongs to the class I-like SAM-binding methyltransferase superfamily. rRNA adenine N(6)-methyltransferase family. RsmA subfamily.</text>
</comment>
<dbReference type="Pfam" id="PF00398">
    <property type="entry name" value="RrnaAD"/>
    <property type="match status" value="1"/>
</dbReference>
<feature type="binding site" evidence="7 8">
    <location>
        <position position="12"/>
    </location>
    <ligand>
        <name>S-adenosyl-L-methionine</name>
        <dbReference type="ChEBI" id="CHEBI:59789"/>
    </ligand>
</feature>
<feature type="binding site" evidence="7 8">
    <location>
        <position position="60"/>
    </location>
    <ligand>
        <name>S-adenosyl-L-methionine</name>
        <dbReference type="ChEBI" id="CHEBI:59789"/>
    </ligand>
</feature>
<gene>
    <name evidence="7 10" type="primary">rsmA</name>
    <name evidence="7" type="synonym">ksgA</name>
    <name evidence="10" type="ORF">F3N42_12345</name>
</gene>
<dbReference type="GO" id="GO:0052908">
    <property type="term" value="F:16S rRNA (adenine(1518)-N(6)/adenine(1519)-N(6))-dimethyltransferase activity"/>
    <property type="evidence" value="ECO:0007669"/>
    <property type="project" value="UniProtKB-EC"/>
</dbReference>
<comment type="catalytic activity">
    <reaction evidence="7">
        <text>adenosine(1518)/adenosine(1519) in 16S rRNA + 4 S-adenosyl-L-methionine = N(6)-dimethyladenosine(1518)/N(6)-dimethyladenosine(1519) in 16S rRNA + 4 S-adenosyl-L-homocysteine + 4 H(+)</text>
        <dbReference type="Rhea" id="RHEA:19609"/>
        <dbReference type="Rhea" id="RHEA-COMP:10232"/>
        <dbReference type="Rhea" id="RHEA-COMP:10233"/>
        <dbReference type="ChEBI" id="CHEBI:15378"/>
        <dbReference type="ChEBI" id="CHEBI:57856"/>
        <dbReference type="ChEBI" id="CHEBI:59789"/>
        <dbReference type="ChEBI" id="CHEBI:74411"/>
        <dbReference type="ChEBI" id="CHEBI:74493"/>
        <dbReference type="EC" id="2.1.1.182"/>
    </reaction>
</comment>
<evidence type="ECO:0000256" key="5">
    <source>
        <dbReference type="ARBA" id="ARBA00022691"/>
    </source>
</evidence>
<keyword evidence="3 7" id="KW-0489">Methyltransferase</keyword>
<evidence type="ECO:0000313" key="11">
    <source>
        <dbReference type="Proteomes" id="UP000325372"/>
    </source>
</evidence>
<dbReference type="FunFam" id="1.10.8.100:FF:000001">
    <property type="entry name" value="Ribosomal RNA small subunit methyltransferase A"/>
    <property type="match status" value="1"/>
</dbReference>
<evidence type="ECO:0000256" key="4">
    <source>
        <dbReference type="ARBA" id="ARBA00022679"/>
    </source>
</evidence>
<dbReference type="Proteomes" id="UP000325372">
    <property type="component" value="Unassembled WGS sequence"/>
</dbReference>
<evidence type="ECO:0000256" key="2">
    <source>
        <dbReference type="ARBA" id="ARBA00022552"/>
    </source>
</evidence>
<evidence type="ECO:0000256" key="1">
    <source>
        <dbReference type="ARBA" id="ARBA00022490"/>
    </source>
</evidence>
<evidence type="ECO:0000256" key="6">
    <source>
        <dbReference type="ARBA" id="ARBA00022884"/>
    </source>
</evidence>
<accession>A0A5N0T8K2</accession>
<dbReference type="InterPro" id="IPR011530">
    <property type="entry name" value="rRNA_adenine_dimethylase"/>
</dbReference>
<dbReference type="Gene3D" id="1.10.8.100">
    <property type="entry name" value="Ribosomal RNA adenine dimethylase-like, domain 2"/>
    <property type="match status" value="1"/>
</dbReference>
<dbReference type="SUPFAM" id="SSF53335">
    <property type="entry name" value="S-adenosyl-L-methionine-dependent methyltransferases"/>
    <property type="match status" value="1"/>
</dbReference>
<dbReference type="RefSeq" id="WP_150864781.1">
    <property type="nucleotide sequence ID" value="NZ_VYXP01000007.1"/>
</dbReference>
<dbReference type="InterPro" id="IPR001737">
    <property type="entry name" value="KsgA/Erm"/>
</dbReference>
<dbReference type="SMART" id="SM00650">
    <property type="entry name" value="rADc"/>
    <property type="match status" value="1"/>
</dbReference>
<sequence length="258" mass="28279">MNHRARKRFGQNFLVDSTVIDRIVASIAPQPGERIVEIGPGRQAITGPLIAAGADLAVVEIDRDLAASLQQRRPHLEVVCEDALKVDFSALSSGRRWRLVGNLPYNISTPLLFHVLQQNEPPVDMHFMLQKEVVDRMTAAPGGGDYGRLSLACQNLAEVTPLFQVGPEAFDPRPRVDSAVVRLQPRPSPRVPTVHQAAFDQLVLRAFSMRRKTLRNSLKGHVDPAAFEATGIDPVARPETLSLDAFAALAAYVVEQTS</sequence>
<keyword evidence="11" id="KW-1185">Reference proteome</keyword>
<dbReference type="EMBL" id="VYXP01000007">
    <property type="protein sequence ID" value="KAA9130477.1"/>
    <property type="molecule type" value="Genomic_DNA"/>
</dbReference>
<comment type="caution">
    <text evidence="10">The sequence shown here is derived from an EMBL/GenBank/DDBJ whole genome shotgun (WGS) entry which is preliminary data.</text>
</comment>
<keyword evidence="5 7" id="KW-0949">S-adenosyl-L-methionine</keyword>
<dbReference type="Gene3D" id="3.40.50.150">
    <property type="entry name" value="Vaccinia Virus protein VP39"/>
    <property type="match status" value="1"/>
</dbReference>
<feature type="binding site" evidence="7 8">
    <location>
        <position position="102"/>
    </location>
    <ligand>
        <name>S-adenosyl-L-methionine</name>
        <dbReference type="ChEBI" id="CHEBI:59789"/>
    </ligand>
</feature>
<dbReference type="InterPro" id="IPR029063">
    <property type="entry name" value="SAM-dependent_MTases_sf"/>
</dbReference>
<evidence type="ECO:0000259" key="9">
    <source>
        <dbReference type="SMART" id="SM00650"/>
    </source>
</evidence>
<keyword evidence="6 7" id="KW-0694">RNA-binding</keyword>
<protein>
    <recommendedName>
        <fullName evidence="7">Ribosomal RNA small subunit methyltransferase A</fullName>
        <ecNumber evidence="7">2.1.1.182</ecNumber>
    </recommendedName>
    <alternativeName>
        <fullName evidence="7">16S rRNA (adenine(1518)-N(6)/adenine(1519)-N(6))-dimethyltransferase</fullName>
    </alternativeName>
    <alternativeName>
        <fullName evidence="7">16S rRNA dimethyladenosine transferase</fullName>
    </alternativeName>
    <alternativeName>
        <fullName evidence="7">16S rRNA dimethylase</fullName>
    </alternativeName>
    <alternativeName>
        <fullName evidence="7">S-adenosylmethionine-6-N', N'-adenosyl(rRNA) dimethyltransferase</fullName>
    </alternativeName>
</protein>
<evidence type="ECO:0000256" key="7">
    <source>
        <dbReference type="HAMAP-Rule" id="MF_00607"/>
    </source>
</evidence>
<proteinExistence type="inferred from homology"/>
<organism evidence="10 11">
    <name type="scientific">Marinihelvus fidelis</name>
    <dbReference type="NCBI Taxonomy" id="2613842"/>
    <lineage>
        <taxon>Bacteria</taxon>
        <taxon>Pseudomonadati</taxon>
        <taxon>Pseudomonadota</taxon>
        <taxon>Gammaproteobacteria</taxon>
        <taxon>Chromatiales</taxon>
        <taxon>Wenzhouxiangellaceae</taxon>
        <taxon>Marinihelvus</taxon>
    </lineage>
</organism>
<comment type="function">
    <text evidence="7">Specifically dimethylates two adjacent adenosines (A1518 and A1519) in the loop of a conserved hairpin near the 3'-end of 16S rRNA in the 30S particle. May play a critical role in biogenesis of 30S subunits.</text>
</comment>
<dbReference type="NCBIfam" id="TIGR00755">
    <property type="entry name" value="ksgA"/>
    <property type="match status" value="1"/>
</dbReference>
<keyword evidence="2 7" id="KW-0698">rRNA processing</keyword>
<evidence type="ECO:0000256" key="8">
    <source>
        <dbReference type="PROSITE-ProRule" id="PRU01026"/>
    </source>
</evidence>
<dbReference type="HAMAP" id="MF_00607">
    <property type="entry name" value="16SrRNA_methyltr_A"/>
    <property type="match status" value="1"/>
</dbReference>
<feature type="binding site" evidence="7 8">
    <location>
        <position position="39"/>
    </location>
    <ligand>
        <name>S-adenosyl-L-methionine</name>
        <dbReference type="ChEBI" id="CHEBI:59789"/>
    </ligand>
</feature>
<feature type="binding site" evidence="7 8">
    <location>
        <position position="14"/>
    </location>
    <ligand>
        <name>S-adenosyl-L-methionine</name>
        <dbReference type="ChEBI" id="CHEBI:59789"/>
    </ligand>
</feature>
<dbReference type="InterPro" id="IPR020598">
    <property type="entry name" value="rRNA_Ade_methylase_Trfase_N"/>
</dbReference>
<dbReference type="EC" id="2.1.1.182" evidence="7"/>
<reference evidence="10 11" key="1">
    <citation type="submission" date="2019-09" db="EMBL/GenBank/DDBJ databases">
        <title>Wenzhouxiangella sp. Genome sequencing and assembly.</title>
        <authorList>
            <person name="Zhang R."/>
        </authorList>
    </citation>
    <scope>NUCLEOTIDE SEQUENCE [LARGE SCALE GENOMIC DNA]</scope>
    <source>
        <strain evidence="10 11">W260</strain>
    </source>
</reference>